<reference evidence="1 2" key="1">
    <citation type="submission" date="2019-07" db="EMBL/GenBank/DDBJ databases">
        <title>Whole genome shotgun sequence of Meiothermus hypogaeus NBRC 106114.</title>
        <authorList>
            <person name="Hosoyama A."/>
            <person name="Uohara A."/>
            <person name="Ohji S."/>
            <person name="Ichikawa N."/>
        </authorList>
    </citation>
    <scope>NUCLEOTIDE SEQUENCE [LARGE SCALE GENOMIC DNA]</scope>
    <source>
        <strain evidence="1 2">NBRC 106114</strain>
    </source>
</reference>
<dbReference type="EMBL" id="BJXL01000002">
    <property type="protein sequence ID" value="GEM82039.1"/>
    <property type="molecule type" value="Genomic_DNA"/>
</dbReference>
<sequence length="102" mass="11144">MFFWKFSDGTTVYSHARVEGGSPFARHLRQELISLVYGCGPLVWLTPGTHAVELDPCSDELLALWLEQEARGYGLTITETDFVPTHPALVGPAGGGRGQVAW</sequence>
<dbReference type="RefSeq" id="WP_119341152.1">
    <property type="nucleotide sequence ID" value="NZ_BJXL01000002.1"/>
</dbReference>
<dbReference type="OrthoDB" id="26335at2"/>
<gene>
    <name evidence="1" type="ORF">MHY01S_02050</name>
</gene>
<name>A0A511QXC9_9DEIN</name>
<dbReference type="Proteomes" id="UP000321197">
    <property type="component" value="Unassembled WGS sequence"/>
</dbReference>
<organism evidence="1 2">
    <name type="scientific">Meiothermus hypogaeus NBRC 106114</name>
    <dbReference type="NCBI Taxonomy" id="1227553"/>
    <lineage>
        <taxon>Bacteria</taxon>
        <taxon>Thermotogati</taxon>
        <taxon>Deinococcota</taxon>
        <taxon>Deinococci</taxon>
        <taxon>Thermales</taxon>
        <taxon>Thermaceae</taxon>
        <taxon>Meiothermus</taxon>
    </lineage>
</organism>
<accession>A0A511QXC9</accession>
<dbReference type="AlphaFoldDB" id="A0A511QXC9"/>
<evidence type="ECO:0000313" key="1">
    <source>
        <dbReference type="EMBL" id="GEM82039.1"/>
    </source>
</evidence>
<comment type="caution">
    <text evidence="1">The sequence shown here is derived from an EMBL/GenBank/DDBJ whole genome shotgun (WGS) entry which is preliminary data.</text>
</comment>
<protein>
    <submittedName>
        <fullName evidence="1">Uncharacterized protein</fullName>
    </submittedName>
</protein>
<evidence type="ECO:0000313" key="2">
    <source>
        <dbReference type="Proteomes" id="UP000321197"/>
    </source>
</evidence>
<proteinExistence type="predicted"/>